<evidence type="ECO:0000313" key="2">
    <source>
        <dbReference type="Proteomes" id="UP000031549"/>
    </source>
</evidence>
<comment type="caution">
    <text evidence="1">The sequence shown here is derived from an EMBL/GenBank/DDBJ whole genome shotgun (WGS) entry which is preliminary data.</text>
</comment>
<keyword evidence="2" id="KW-1185">Reference proteome</keyword>
<dbReference type="AlphaFoldDB" id="A0A846HD43"/>
<dbReference type="RefSeq" id="WP_039741442.1">
    <property type="nucleotide sequence ID" value="NZ_JTCM02000065.1"/>
</dbReference>
<proteinExistence type="predicted"/>
<accession>A0A846HD43</accession>
<reference evidence="1 2" key="1">
    <citation type="journal article" date="2015" name="Genome Announc.">
        <title>Draft Genome Sequence of Cyanobacterium Hassallia byssoidea Strain VB512170, Isolated from Monuments in India.</title>
        <authorList>
            <person name="Singh D."/>
            <person name="Chandrababunaidu M.M."/>
            <person name="Panda A."/>
            <person name="Sen D."/>
            <person name="Bhattacharyya S."/>
            <person name="Adhikary S.P."/>
            <person name="Tripathy S."/>
        </authorList>
    </citation>
    <scope>NUCLEOTIDE SEQUENCE [LARGE SCALE GENOMIC DNA]</scope>
    <source>
        <strain evidence="1 2">VB512170</strain>
    </source>
</reference>
<dbReference type="Proteomes" id="UP000031549">
    <property type="component" value="Unassembled WGS sequence"/>
</dbReference>
<name>A0A846HD43_9CYAN</name>
<organism evidence="1 2">
    <name type="scientific">Hassallia byssoidea VB512170</name>
    <dbReference type="NCBI Taxonomy" id="1304833"/>
    <lineage>
        <taxon>Bacteria</taxon>
        <taxon>Bacillati</taxon>
        <taxon>Cyanobacteriota</taxon>
        <taxon>Cyanophyceae</taxon>
        <taxon>Nostocales</taxon>
        <taxon>Tolypothrichaceae</taxon>
        <taxon>Hassallia</taxon>
    </lineage>
</organism>
<evidence type="ECO:0000313" key="1">
    <source>
        <dbReference type="EMBL" id="NEU75322.1"/>
    </source>
</evidence>
<gene>
    <name evidence="1" type="ORF">PI95_022885</name>
</gene>
<dbReference type="EMBL" id="JTCM02000065">
    <property type="protein sequence ID" value="NEU75322.1"/>
    <property type="molecule type" value="Genomic_DNA"/>
</dbReference>
<sequence length="224" mass="26231">MDRFNPSLLEKLECESKSSGKNTIRKSPISQGEKLGGEFHIIMQQIGLGLPVEPFLKAYPQLGKWVEVLLPFLEIPGNKQWNAEAQYLYKSQLVHANYDLIIYQDQQVIGLDWTIQKPSTFQSLENSFHTQLRLFLLYEKTQLPADKINLIYLFVNTANVYQFTYSEVKHLVFKERLLSIITQFAVEEIQQQVEQESLEIIHHKWMNREITTKEYLDAIPEIEL</sequence>
<protein>
    <submittedName>
        <fullName evidence="1">Uncharacterized protein</fullName>
    </submittedName>
</protein>